<dbReference type="PATRIC" id="fig|136160.3.peg.2931"/>
<dbReference type="EMBL" id="LILD01000001">
    <property type="protein sequence ID" value="KOO39580.1"/>
    <property type="molecule type" value="Genomic_DNA"/>
</dbReference>
<feature type="transmembrane region" description="Helical" evidence="1">
    <location>
        <begin position="212"/>
        <end position="231"/>
    </location>
</feature>
<evidence type="ECO:0008006" key="3">
    <source>
        <dbReference type="Google" id="ProtNLM"/>
    </source>
</evidence>
<proteinExistence type="predicted"/>
<comment type="caution">
    <text evidence="2">The sequence shown here is derived from an EMBL/GenBank/DDBJ whole genome shotgun (WGS) entry which is preliminary data.</text>
</comment>
<keyword evidence="1" id="KW-0812">Transmembrane</keyword>
<dbReference type="GeneID" id="87597004"/>
<keyword evidence="1" id="KW-0472">Membrane</keyword>
<dbReference type="RefSeq" id="WP_053431513.1">
    <property type="nucleotide sequence ID" value="NZ_CP040441.1"/>
</dbReference>
<sequence>MRRVLTLALRDSKLLARDPLVALSIIAPLLLTIVTRLGLNPFIRWLDGQAWFTGQLDIVKGVIIGFSIGLIPFLIGALIGLMILDEQDEHVLQVLFTSPLKRSGYFFYRLTAPMIAGFGFVLFFVVFGANELLSPHTLLISLLVAGQIPLFTLALIAIARSKVQGLVIVKGVGLIQFSPVILLFSSDLASWLSSVFPAYWHTRYFLSNDLSHALYAFGCQSVFGMLLYILYARRVP</sequence>
<feature type="transmembrane region" description="Helical" evidence="1">
    <location>
        <begin position="20"/>
        <end position="39"/>
    </location>
</feature>
<reference evidence="2" key="1">
    <citation type="submission" date="2015-08" db="EMBL/GenBank/DDBJ databases">
        <title>Complete DNA Sequence of Pseudomonas syringae pv. actinidiae, the Causal Agent of Kiwifruit Canker Disease.</title>
        <authorList>
            <person name="Rikkerink E.H.A."/>
            <person name="Fineran P.C."/>
        </authorList>
    </citation>
    <scope>NUCLEOTIDE SEQUENCE</scope>
    <source>
        <strain evidence="2">DSM 13666</strain>
    </source>
</reference>
<organism evidence="2">
    <name type="scientific">Halalkalibacterium halodurans</name>
    <name type="common">Bacillus halodurans</name>
    <dbReference type="NCBI Taxonomy" id="86665"/>
    <lineage>
        <taxon>Bacteria</taxon>
        <taxon>Bacillati</taxon>
        <taxon>Bacillota</taxon>
        <taxon>Bacilli</taxon>
        <taxon>Bacillales</taxon>
        <taxon>Bacillaceae</taxon>
        <taxon>Halalkalibacterium (ex Joshi et al. 2022)</taxon>
    </lineage>
</organism>
<name>A0A0M0KLB2_ALKHA</name>
<gene>
    <name evidence="2" type="ORF">AMD02_12535</name>
</gene>
<accession>A0A0M0KLB2</accession>
<feature type="transmembrane region" description="Helical" evidence="1">
    <location>
        <begin position="139"/>
        <end position="159"/>
    </location>
</feature>
<protein>
    <recommendedName>
        <fullName evidence="3">Fluoroquinolone transport system permease protein</fullName>
    </recommendedName>
</protein>
<feature type="transmembrane region" description="Helical" evidence="1">
    <location>
        <begin position="105"/>
        <end position="127"/>
    </location>
</feature>
<evidence type="ECO:0000256" key="1">
    <source>
        <dbReference type="SAM" id="Phobius"/>
    </source>
</evidence>
<keyword evidence="1" id="KW-1133">Transmembrane helix</keyword>
<feature type="transmembrane region" description="Helical" evidence="1">
    <location>
        <begin position="59"/>
        <end position="84"/>
    </location>
</feature>
<dbReference type="AlphaFoldDB" id="A0A0M0KLB2"/>
<evidence type="ECO:0000313" key="2">
    <source>
        <dbReference type="EMBL" id="KOO39580.1"/>
    </source>
</evidence>